<sequence>MSDEEFIKRIEFLETAILKHPDNIELIIKHADLIALKVKCDIELQKENTEKSIKLAEIEARRQSTEHTNNTNFNINANNNSAATHQNYNNNWFGMQMHSLTQNAGMANHFISNCQNIMPYITNYTPVAFDHNQNANPLLGIDKKD</sequence>
<gene>
    <name evidence="1" type="ORF">BOP93_25435</name>
</gene>
<dbReference type="EMBL" id="CP018049">
    <property type="protein sequence ID" value="AUZ48802.1"/>
    <property type="molecule type" value="Genomic_DNA"/>
</dbReference>
<dbReference type="RefSeq" id="WP_104505113.1">
    <property type="nucleotide sequence ID" value="NZ_CP018049.1"/>
</dbReference>
<dbReference type="KEGG" id="poi:BOP93_25435"/>
<accession>A0A2L0S3C7</accession>
<dbReference type="Proteomes" id="UP000239888">
    <property type="component" value="Chromosome"/>
</dbReference>
<evidence type="ECO:0000313" key="1">
    <source>
        <dbReference type="EMBL" id="AUZ48802.1"/>
    </source>
</evidence>
<proteinExistence type="predicted"/>
<evidence type="ECO:0000313" key="2">
    <source>
        <dbReference type="Proteomes" id="UP000239888"/>
    </source>
</evidence>
<name>A0A2L0S3C7_9PSED</name>
<protein>
    <submittedName>
        <fullName evidence="1">Uncharacterized protein</fullName>
    </submittedName>
</protein>
<dbReference type="AlphaFoldDB" id="A0A2L0S3C7"/>
<organism evidence="1 2">
    <name type="scientific">Pseudomonas orientalis</name>
    <dbReference type="NCBI Taxonomy" id="76758"/>
    <lineage>
        <taxon>Bacteria</taxon>
        <taxon>Pseudomonadati</taxon>
        <taxon>Pseudomonadota</taxon>
        <taxon>Gammaproteobacteria</taxon>
        <taxon>Pseudomonadales</taxon>
        <taxon>Pseudomonadaceae</taxon>
        <taxon>Pseudomonas</taxon>
    </lineage>
</organism>
<reference evidence="1 2" key="1">
    <citation type="journal article" date="2018" name="Front. Microbiol.">
        <title>Pseudomonas orientalis F9: A Potent Antagonist against Phytopathogens with Phytotoxic Effect in the Apple Flower.</title>
        <authorList>
            <person name="Zengerer V."/>
            <person name="Schmid M."/>
            <person name="Bieri M."/>
            <person name="Muller D.C."/>
            <person name="Remus-Emsermann M.N.P."/>
            <person name="Ahrens C.H."/>
            <person name="Pelludat C."/>
        </authorList>
    </citation>
    <scope>NUCLEOTIDE SEQUENCE [LARGE SCALE GENOMIC DNA]</scope>
    <source>
        <strain evidence="1 2">F9</strain>
    </source>
</reference>